<dbReference type="EMBL" id="CP045121">
    <property type="protein sequence ID" value="QIN80742.1"/>
    <property type="molecule type" value="Genomic_DNA"/>
</dbReference>
<dbReference type="InterPro" id="IPR023631">
    <property type="entry name" value="Amidase_dom"/>
</dbReference>
<evidence type="ECO:0000313" key="4">
    <source>
        <dbReference type="Proteomes" id="UP000502706"/>
    </source>
</evidence>
<feature type="domain" description="Amidase" evidence="2">
    <location>
        <begin position="81"/>
        <end position="491"/>
    </location>
</feature>
<dbReference type="Proteomes" id="UP000502706">
    <property type="component" value="Chromosome"/>
</dbReference>
<protein>
    <submittedName>
        <fullName evidence="3">Amidase</fullName>
        <ecNumber evidence="3">3.5.1.4</ecNumber>
    </submittedName>
</protein>
<gene>
    <name evidence="3" type="ORF">GBA65_09275</name>
</gene>
<reference evidence="3 4" key="1">
    <citation type="submission" date="2019-10" db="EMBL/GenBank/DDBJ databases">
        <title>Rubrobacter sp nov SCSIO 52915 isolated from a deep-sea sediment in the South China Sea.</title>
        <authorList>
            <person name="Chen R.W."/>
        </authorList>
    </citation>
    <scope>NUCLEOTIDE SEQUENCE [LARGE SCALE GENOMIC DNA]</scope>
    <source>
        <strain evidence="3 4">SCSIO 52915</strain>
    </source>
</reference>
<feature type="region of interest" description="Disordered" evidence="1">
    <location>
        <begin position="150"/>
        <end position="176"/>
    </location>
</feature>
<organism evidence="3 4">
    <name type="scientific">Rubrobacter marinus</name>
    <dbReference type="NCBI Taxonomy" id="2653852"/>
    <lineage>
        <taxon>Bacteria</taxon>
        <taxon>Bacillati</taxon>
        <taxon>Actinomycetota</taxon>
        <taxon>Rubrobacteria</taxon>
        <taxon>Rubrobacterales</taxon>
        <taxon>Rubrobacteraceae</taxon>
        <taxon>Rubrobacter</taxon>
    </lineage>
</organism>
<feature type="compositionally biased region" description="Low complexity" evidence="1">
    <location>
        <begin position="167"/>
        <end position="176"/>
    </location>
</feature>
<proteinExistence type="predicted"/>
<dbReference type="NCBIfam" id="NF005565">
    <property type="entry name" value="PRK07235.1"/>
    <property type="match status" value="1"/>
</dbReference>
<name>A0A6G8Q2P1_9ACTN</name>
<evidence type="ECO:0000259" key="2">
    <source>
        <dbReference type="Pfam" id="PF01425"/>
    </source>
</evidence>
<dbReference type="Gene3D" id="3.90.1300.10">
    <property type="entry name" value="Amidase signature (AS) domain"/>
    <property type="match status" value="1"/>
</dbReference>
<dbReference type="Gene3D" id="1.10.20.60">
    <property type="entry name" value="Glu-tRNAGln amidotransferase C subunit, N-terminal domain"/>
    <property type="match status" value="1"/>
</dbReference>
<dbReference type="GO" id="GO:0004040">
    <property type="term" value="F:amidase activity"/>
    <property type="evidence" value="ECO:0007669"/>
    <property type="project" value="UniProtKB-EC"/>
</dbReference>
<evidence type="ECO:0000313" key="3">
    <source>
        <dbReference type="EMBL" id="QIN80742.1"/>
    </source>
</evidence>
<dbReference type="RefSeq" id="WP_166398435.1">
    <property type="nucleotide sequence ID" value="NZ_CP045121.1"/>
</dbReference>
<keyword evidence="4" id="KW-1185">Reference proteome</keyword>
<dbReference type="KEGG" id="rmar:GBA65_09275"/>
<evidence type="ECO:0000256" key="1">
    <source>
        <dbReference type="SAM" id="MobiDB-lite"/>
    </source>
</evidence>
<dbReference type="EC" id="3.5.1.4" evidence="3"/>
<sequence>MVVKQPTPEQLREISASYNLNLSDADVASFLGLVEGAMASYRRLDELVEPAPEVRHPRSGAYRPEPEENALGAWYWRCRIRGSDGGPLAGKRLAIKDNVCVAGVPMMNGTAVLEGYVPEADATVVARILDAGGEILGKAVCESLCFSGGSHTSDTGPVRNPHDRSRSAGGSSSGSSALVASGECDAAIGGDQGGSIRIPASWCGVYGLKGTHGLVPYTGAFPIELTLDHVGPIGATVEDVALLLSAIAGEDGLDPRQAGVRVDDYLSDLDGGVEGVRIGVLSEGFGWPGLSEEDVDASVREAAEVLRGLGAEVGEVSVPLHRDGIHIWNGIAIEGATALMVSGNSMGTNWKGHYTTSLLDAYARGRITRADDLAETVKLTMLVGRYMQQRYHGRYYAKAQNLSRKLSAAYHAALSEYDLLVLPTVPMKATPIPPADAPREEIVARALEMIHNTCAFDVTGLPSMSVPCGTSEGLPVGAMLVGPDWGEAKILRAARAFEGTKTYSAAPVPPGHARGSGVAG</sequence>
<keyword evidence="3" id="KW-0378">Hydrolase</keyword>
<dbReference type="Pfam" id="PF01425">
    <property type="entry name" value="Amidase"/>
    <property type="match status" value="1"/>
</dbReference>
<dbReference type="InterPro" id="IPR020556">
    <property type="entry name" value="Amidase_CS"/>
</dbReference>
<dbReference type="PANTHER" id="PTHR11895:SF170">
    <property type="entry name" value="AMIDASE"/>
    <property type="match status" value="1"/>
</dbReference>
<dbReference type="InterPro" id="IPR000120">
    <property type="entry name" value="Amidase"/>
</dbReference>
<accession>A0A6G8Q2P1</accession>
<dbReference type="PROSITE" id="PS00571">
    <property type="entry name" value="AMIDASES"/>
    <property type="match status" value="1"/>
</dbReference>
<dbReference type="AlphaFoldDB" id="A0A6G8Q2P1"/>
<dbReference type="SUPFAM" id="SSF75304">
    <property type="entry name" value="Amidase signature (AS) enzymes"/>
    <property type="match status" value="1"/>
</dbReference>
<dbReference type="PANTHER" id="PTHR11895">
    <property type="entry name" value="TRANSAMIDASE"/>
    <property type="match status" value="1"/>
</dbReference>
<dbReference type="InterPro" id="IPR036928">
    <property type="entry name" value="AS_sf"/>
</dbReference>